<evidence type="ECO:0000256" key="10">
    <source>
        <dbReference type="ARBA" id="ARBA00023146"/>
    </source>
</evidence>
<keyword evidence="15" id="KW-1185">Reference proteome</keyword>
<protein>
    <recommendedName>
        <fullName evidence="4">Tryptophan--tRNA ligase, cytoplasmic</fullName>
        <ecNumber evidence="3">6.1.1.2</ecNumber>
    </recommendedName>
    <alternativeName>
        <fullName evidence="11">Tryptophanyl-tRNA synthetase</fullName>
    </alternativeName>
</protein>
<dbReference type="InterPro" id="IPR000719">
    <property type="entry name" value="Prot_kinase_dom"/>
</dbReference>
<dbReference type="FunFam" id="1.10.240.10:FF:000003">
    <property type="entry name" value="Tryptophan--tRNA ligase, cytoplasmic"/>
    <property type="match status" value="1"/>
</dbReference>
<dbReference type="Pfam" id="PF00069">
    <property type="entry name" value="Pkinase"/>
    <property type="match status" value="1"/>
</dbReference>
<keyword evidence="10" id="KW-0030">Aminoacyl-tRNA synthetase</keyword>
<dbReference type="Pfam" id="PF00579">
    <property type="entry name" value="tRNA-synt_1b"/>
    <property type="match status" value="1"/>
</dbReference>
<dbReference type="CDD" id="cd00180">
    <property type="entry name" value="PKc"/>
    <property type="match status" value="1"/>
</dbReference>
<dbReference type="SUPFAM" id="SSF56112">
    <property type="entry name" value="Protein kinase-like (PK-like)"/>
    <property type="match status" value="1"/>
</dbReference>
<keyword evidence="9" id="KW-0648">Protein biosynthesis</keyword>
<dbReference type="CDD" id="cd00806">
    <property type="entry name" value="TrpRS_core"/>
    <property type="match status" value="1"/>
</dbReference>
<dbReference type="Gene3D" id="1.10.510.10">
    <property type="entry name" value="Transferase(Phosphotransferase) domain 1"/>
    <property type="match status" value="1"/>
</dbReference>
<dbReference type="InterPro" id="IPR002305">
    <property type="entry name" value="aa-tRNA-synth_Ic"/>
</dbReference>
<evidence type="ECO:0000256" key="4">
    <source>
        <dbReference type="ARBA" id="ARBA00013782"/>
    </source>
</evidence>
<dbReference type="PROSITE" id="PS50011">
    <property type="entry name" value="PROTEIN_KINASE_DOM"/>
    <property type="match status" value="1"/>
</dbReference>
<keyword evidence="7" id="KW-0547">Nucleotide-binding</keyword>
<comment type="similarity">
    <text evidence="2">Belongs to the class-I aminoacyl-tRNA synthetase family.</text>
</comment>
<dbReference type="InterPro" id="IPR002306">
    <property type="entry name" value="Trp-tRNA-ligase"/>
</dbReference>
<dbReference type="FunFam" id="3.40.50.620:FF:000033">
    <property type="entry name" value="tryptophan--tRNA ligase, cytoplasmic"/>
    <property type="match status" value="1"/>
</dbReference>
<comment type="subcellular location">
    <subcellularLocation>
        <location evidence="1">Cytoplasm</location>
    </subcellularLocation>
</comment>
<dbReference type="Proteomes" id="UP000699042">
    <property type="component" value="Unassembled WGS sequence"/>
</dbReference>
<dbReference type="GO" id="GO:0004830">
    <property type="term" value="F:tryptophan-tRNA ligase activity"/>
    <property type="evidence" value="ECO:0007669"/>
    <property type="project" value="UniProtKB-EC"/>
</dbReference>
<dbReference type="SUPFAM" id="SSF52374">
    <property type="entry name" value="Nucleotidylyl transferase"/>
    <property type="match status" value="1"/>
</dbReference>
<feature type="compositionally biased region" description="Basic and acidic residues" evidence="12">
    <location>
        <begin position="1559"/>
        <end position="1595"/>
    </location>
</feature>
<sequence length="1595" mass="180513">MSSFDQNHIEESSSHEVTLDHQLCQRFETSKFDERDPTFLPEGSIEILVTERTISSELFDDEVPRTPEKAVIRFVQEKAKKVFAIAVCCGVSGEDLVTTIKFFRDVVFFNDSNLPIEKPETPKRDSPTWALPFPFDRLHGKRLPKIWSGTRVKTFYSQQWGFLAPVFSKTKFQHNLSPDCIFPFTWVNNIVKGGMFSRVYEVEIHPNHQETPELTVDGHLAHVAIKEIVVYNDMRQEIEKNYEDERTALSEITDLRHPHIIQRIAAISRGEKRYFMFQWADGGNLREFWQEQNRPSLTPNLVRQTIAQLCGLADALHDLHNYKGQGNYRHGDLKPENILRFKDKTYVGILKIADMGLAKHHNDVTAVRKKPTSAKYGTVRYEPPEVVTNRLDKARSRLYDIWSMGCIMLECVIWLLYGYEALERFDDSLSADGYDCSFFKTKETDGGRVAEIHPVVVRWMDYIATDGQCGRDSAIGDLLNLVRNRLLVVPLLMQAATMKGSQTTTFIEDNQDRRISVTSAGQSTPESGPYRADAKAMWSGLKNILRKADGNDSYLSTAQDRRNINGPSLIVPRSQSTNLLSPGAAEKPRGNTPFPFHGALQAQHSVCTLDQHSKSTQYDSIGLQIGFPRLAPGGHQLHFEVIRQWLQSCDQGSGHGNCLQATEVNLPTRLLDVSSSQIRLWETDGARGKYLALSHPWGDPAEHRHFCTYTDNIEKHKLGIDFEDLPATFKDAVTTTRELGFQHLWIDSICIVQGPDGDFKEESKHMEDVFSFAHCVIAASRATGQDDGFLGPRPDRNYVTFNRNNSGNYHVCQQIDDFEGDVIEGRLCKRGWVLQERALAHRTIYFTERQTYWECGQGVRCETMTKLDNNVAAFLGDPRFPTIAMNSPRGAKIHLYQDLYKQYSRLQFSRNEDRPFGIAGLEKRLIQSFKTHGGYGVIDDGGGLLRRSLLWQRGSDSTLDRIIFPAERDLEVPTWSWMAYKGGIDYLEPPFDGVDWEKSEIQSPWANKSPDGFYHTSDKSLGISLSAVALAVHSQSESDDGPHRVLTERVRKAGAHPHPAIDSRFSELLPRQLCVIKQFESPREAYRRRLTSRQDPGFFSLSSIDTPHHRLRPRDTMASAPEAPTAAIPAEAVGDAPAASGGQKVDPWNVSGEVGTDGKVKAIDYKKIVDEFGTKLIDDALLERFERVTGHRPHHFLRRQIVFSHRDLDLILDRVEKKQPFFIYTGRGPSSDSMHVGHAIPFQLTKWLSDVLDAPLVIMMTDDEKFLFSEKRTVEEVQHYTRENAKDIIAIGFNPERTFIFSDYDYMGGNFYKNVTRVAKRITLNTAKAVFGFDDSSNIGKVHFASIQASSSFGNSFPHIFGDDEAKTSQIPCLIPCAIDQDPYFRVTRDCAAGLRYAKPSLIHSRFLDALQGPGSKMSASIDSSAIFLNDTPKQIQNKMNKYAFSGGKVTAEEQRAEGADPDVDVSYQYLRFFLDDDEELAKIREDYRTGKMLTGEIKKRCAEELAKYCTAFQERRAKVDEETVNLFFSRRPLSWGLAENLKSIPIREATTDGPAEGADGKMTKNQLKKLEKQRQIDEKKAAKAKEKEAAKASA</sequence>
<dbReference type="PRINTS" id="PR01039">
    <property type="entry name" value="TRNASYNTHTRP"/>
</dbReference>
<evidence type="ECO:0000259" key="13">
    <source>
        <dbReference type="PROSITE" id="PS50011"/>
    </source>
</evidence>
<dbReference type="Gene3D" id="3.40.50.620">
    <property type="entry name" value="HUPs"/>
    <property type="match status" value="1"/>
</dbReference>
<dbReference type="Pfam" id="PF06985">
    <property type="entry name" value="HET"/>
    <property type="match status" value="1"/>
</dbReference>
<comment type="caution">
    <text evidence="14">The sequence shown here is derived from an EMBL/GenBank/DDBJ whole genome shotgun (WGS) entry which is preliminary data.</text>
</comment>
<dbReference type="GO" id="GO:0004672">
    <property type="term" value="F:protein kinase activity"/>
    <property type="evidence" value="ECO:0007669"/>
    <property type="project" value="InterPro"/>
</dbReference>
<dbReference type="Gene3D" id="1.10.240.10">
    <property type="entry name" value="Tyrosyl-Transfer RNA Synthetase"/>
    <property type="match status" value="1"/>
</dbReference>
<evidence type="ECO:0000256" key="7">
    <source>
        <dbReference type="ARBA" id="ARBA00022741"/>
    </source>
</evidence>
<feature type="domain" description="Protein kinase" evidence="13">
    <location>
        <begin position="185"/>
        <end position="531"/>
    </location>
</feature>
<keyword evidence="6" id="KW-0436">Ligase</keyword>
<dbReference type="GO" id="GO:0005524">
    <property type="term" value="F:ATP binding"/>
    <property type="evidence" value="ECO:0007669"/>
    <property type="project" value="UniProtKB-KW"/>
</dbReference>
<evidence type="ECO:0000256" key="9">
    <source>
        <dbReference type="ARBA" id="ARBA00022917"/>
    </source>
</evidence>
<organism evidence="14 15">
    <name type="scientific">Colletotrichum scovillei</name>
    <dbReference type="NCBI Taxonomy" id="1209932"/>
    <lineage>
        <taxon>Eukaryota</taxon>
        <taxon>Fungi</taxon>
        <taxon>Dikarya</taxon>
        <taxon>Ascomycota</taxon>
        <taxon>Pezizomycotina</taxon>
        <taxon>Sordariomycetes</taxon>
        <taxon>Hypocreomycetidae</taxon>
        <taxon>Glomerellales</taxon>
        <taxon>Glomerellaceae</taxon>
        <taxon>Colletotrichum</taxon>
        <taxon>Colletotrichum acutatum species complex</taxon>
    </lineage>
</organism>
<dbReference type="EC" id="6.1.1.2" evidence="3"/>
<evidence type="ECO:0000313" key="15">
    <source>
        <dbReference type="Proteomes" id="UP000699042"/>
    </source>
</evidence>
<evidence type="ECO:0000256" key="2">
    <source>
        <dbReference type="ARBA" id="ARBA00005594"/>
    </source>
</evidence>
<evidence type="ECO:0000256" key="11">
    <source>
        <dbReference type="ARBA" id="ARBA00030268"/>
    </source>
</evidence>
<dbReference type="SMART" id="SM00220">
    <property type="entry name" value="S_TKc"/>
    <property type="match status" value="1"/>
</dbReference>
<feature type="region of interest" description="Disordered" evidence="12">
    <location>
        <begin position="1549"/>
        <end position="1595"/>
    </location>
</feature>
<dbReference type="PROSITE" id="PS00178">
    <property type="entry name" value="AA_TRNA_LIGASE_I"/>
    <property type="match status" value="1"/>
</dbReference>
<evidence type="ECO:0000313" key="14">
    <source>
        <dbReference type="EMBL" id="KAG7048221.1"/>
    </source>
</evidence>
<evidence type="ECO:0000256" key="8">
    <source>
        <dbReference type="ARBA" id="ARBA00022840"/>
    </source>
</evidence>
<dbReference type="NCBIfam" id="TIGR00233">
    <property type="entry name" value="trpS"/>
    <property type="match status" value="1"/>
</dbReference>
<evidence type="ECO:0000256" key="12">
    <source>
        <dbReference type="SAM" id="MobiDB-lite"/>
    </source>
</evidence>
<reference evidence="14" key="1">
    <citation type="submission" date="2021-05" db="EMBL/GenBank/DDBJ databases">
        <title>Comparative genomics of three Colletotrichum scovillei strains and genetic complementation revealed genes involved fungal growth and virulence on chili pepper.</title>
        <authorList>
            <person name="Hsieh D.-K."/>
            <person name="Chuang S.-C."/>
            <person name="Chen C.-Y."/>
            <person name="Chao Y.-T."/>
            <person name="Lu M.-Y.J."/>
            <person name="Lee M.-H."/>
            <person name="Shih M.-C."/>
        </authorList>
    </citation>
    <scope>NUCLEOTIDE SEQUENCE</scope>
    <source>
        <strain evidence="14">Coll-153</strain>
    </source>
</reference>
<keyword evidence="8" id="KW-0067">ATP-binding</keyword>
<feature type="region of interest" description="Disordered" evidence="12">
    <location>
        <begin position="565"/>
        <end position="592"/>
    </location>
</feature>
<accession>A0A9P7UBF8</accession>
<evidence type="ECO:0000256" key="3">
    <source>
        <dbReference type="ARBA" id="ARBA00013161"/>
    </source>
</evidence>
<dbReference type="InterPro" id="IPR011009">
    <property type="entry name" value="Kinase-like_dom_sf"/>
</dbReference>
<dbReference type="InterPro" id="IPR014729">
    <property type="entry name" value="Rossmann-like_a/b/a_fold"/>
</dbReference>
<dbReference type="PANTHER" id="PTHR10055:SF1">
    <property type="entry name" value="TRYPTOPHAN--TRNA LIGASE, CYTOPLASMIC"/>
    <property type="match status" value="1"/>
</dbReference>
<dbReference type="GO" id="GO:0006436">
    <property type="term" value="P:tryptophanyl-tRNA aminoacylation"/>
    <property type="evidence" value="ECO:0007669"/>
    <property type="project" value="InterPro"/>
</dbReference>
<proteinExistence type="inferred from homology"/>
<dbReference type="PANTHER" id="PTHR10055">
    <property type="entry name" value="TRYPTOPHANYL-TRNA SYNTHETASE"/>
    <property type="match status" value="1"/>
</dbReference>
<dbReference type="InterPro" id="IPR010730">
    <property type="entry name" value="HET"/>
</dbReference>
<evidence type="ECO:0000256" key="5">
    <source>
        <dbReference type="ARBA" id="ARBA00022490"/>
    </source>
</evidence>
<dbReference type="InterPro" id="IPR001412">
    <property type="entry name" value="aa-tRNA-synth_I_CS"/>
</dbReference>
<dbReference type="EMBL" id="JAESDN010000006">
    <property type="protein sequence ID" value="KAG7048221.1"/>
    <property type="molecule type" value="Genomic_DNA"/>
</dbReference>
<name>A0A9P7UBF8_9PEZI</name>
<evidence type="ECO:0000256" key="6">
    <source>
        <dbReference type="ARBA" id="ARBA00022598"/>
    </source>
</evidence>
<dbReference type="GO" id="GO:0005737">
    <property type="term" value="C:cytoplasm"/>
    <property type="evidence" value="ECO:0007669"/>
    <property type="project" value="UniProtKB-SubCell"/>
</dbReference>
<keyword evidence="5" id="KW-0963">Cytoplasm</keyword>
<gene>
    <name evidence="14" type="ORF">JMJ77_013865</name>
</gene>
<evidence type="ECO:0000256" key="1">
    <source>
        <dbReference type="ARBA" id="ARBA00004496"/>
    </source>
</evidence>